<feature type="region of interest" description="Disordered" evidence="1">
    <location>
        <begin position="1"/>
        <end position="38"/>
    </location>
</feature>
<gene>
    <name evidence="2" type="ORF">F2Q68_00042961</name>
</gene>
<proteinExistence type="predicted"/>
<dbReference type="EMBL" id="QGKW02000276">
    <property type="protein sequence ID" value="KAF2608285.1"/>
    <property type="molecule type" value="Genomic_DNA"/>
</dbReference>
<organism evidence="2 3">
    <name type="scientific">Brassica cretica</name>
    <name type="common">Mustard</name>
    <dbReference type="NCBI Taxonomy" id="69181"/>
    <lineage>
        <taxon>Eukaryota</taxon>
        <taxon>Viridiplantae</taxon>
        <taxon>Streptophyta</taxon>
        <taxon>Embryophyta</taxon>
        <taxon>Tracheophyta</taxon>
        <taxon>Spermatophyta</taxon>
        <taxon>Magnoliopsida</taxon>
        <taxon>eudicotyledons</taxon>
        <taxon>Gunneridae</taxon>
        <taxon>Pentapetalae</taxon>
        <taxon>rosids</taxon>
        <taxon>malvids</taxon>
        <taxon>Brassicales</taxon>
        <taxon>Brassicaceae</taxon>
        <taxon>Brassiceae</taxon>
        <taxon>Brassica</taxon>
    </lineage>
</organism>
<protein>
    <submittedName>
        <fullName evidence="2">Uncharacterized protein</fullName>
    </submittedName>
</protein>
<evidence type="ECO:0000313" key="3">
    <source>
        <dbReference type="Proteomes" id="UP000712281"/>
    </source>
</evidence>
<accession>A0A8S9LM96</accession>
<feature type="compositionally biased region" description="Low complexity" evidence="1">
    <location>
        <begin position="1"/>
        <end position="19"/>
    </location>
</feature>
<name>A0A8S9LM96_BRACR</name>
<sequence length="141" mass="15821">MSSNSRTQPSTDTRPSSSTDLHRSTSIDTTPRTSIDHQSRNMVAIVILRQDENGNLYDQDGHLRNATGQKLDAQGNVIIDTDATGAAQPVEEAARPRALADYNRPDEYYANRSAIRLPEIQKQNFELKPQYYTLVSQMINN</sequence>
<evidence type="ECO:0000256" key="1">
    <source>
        <dbReference type="SAM" id="MobiDB-lite"/>
    </source>
</evidence>
<dbReference type="AlphaFoldDB" id="A0A8S9LM96"/>
<dbReference type="Proteomes" id="UP000712281">
    <property type="component" value="Unassembled WGS sequence"/>
</dbReference>
<comment type="caution">
    <text evidence="2">The sequence shown here is derived from an EMBL/GenBank/DDBJ whole genome shotgun (WGS) entry which is preliminary data.</text>
</comment>
<evidence type="ECO:0000313" key="2">
    <source>
        <dbReference type="EMBL" id="KAF2608285.1"/>
    </source>
</evidence>
<reference evidence="2" key="1">
    <citation type="submission" date="2019-12" db="EMBL/GenBank/DDBJ databases">
        <title>Genome sequencing and annotation of Brassica cretica.</title>
        <authorList>
            <person name="Studholme D.J."/>
            <person name="Sarris P.F."/>
        </authorList>
    </citation>
    <scope>NUCLEOTIDE SEQUENCE</scope>
    <source>
        <strain evidence="2">PFS-001/15</strain>
        <tissue evidence="2">Leaf</tissue>
    </source>
</reference>